<dbReference type="PROSITE" id="PS00409">
    <property type="entry name" value="PROKAR_NTER_METHYL"/>
    <property type="match status" value="1"/>
</dbReference>
<dbReference type="EMBL" id="FTNE01000011">
    <property type="protein sequence ID" value="SIQ90863.1"/>
    <property type="molecule type" value="Genomic_DNA"/>
</dbReference>
<evidence type="ECO:0000313" key="14">
    <source>
        <dbReference type="Proteomes" id="UP000186308"/>
    </source>
</evidence>
<evidence type="ECO:0000256" key="11">
    <source>
        <dbReference type="SAM" id="Phobius"/>
    </source>
</evidence>
<protein>
    <recommendedName>
        <fullName evidence="2">Type II secretion system protein H</fullName>
    </recommendedName>
    <alternativeName>
        <fullName evidence="10">General secretion pathway protein H</fullName>
    </alternativeName>
</protein>
<dbReference type="GO" id="GO:0005886">
    <property type="term" value="C:plasma membrane"/>
    <property type="evidence" value="ECO:0007669"/>
    <property type="project" value="UniProtKB-SubCell"/>
</dbReference>
<sequence>MLARRTDPGRSAGFTLLEIMVVIVVMGLLLTLVIGRGPERSPTLALRAAASRVAQALRLARTEAIAHGEPVSFRVDPAQHVFGPPGHEIAMPPGIGLSAAKPVIVFEPDGSATSGAIGLSLRAMRTVIVVHWVNGRVSVGQVQTG</sequence>
<organism evidence="13 14">
    <name type="scientific">Acidiphilium rubrum</name>
    <dbReference type="NCBI Taxonomy" id="526"/>
    <lineage>
        <taxon>Bacteria</taxon>
        <taxon>Pseudomonadati</taxon>
        <taxon>Pseudomonadota</taxon>
        <taxon>Alphaproteobacteria</taxon>
        <taxon>Acetobacterales</taxon>
        <taxon>Acidocellaceae</taxon>
        <taxon>Acidiphilium</taxon>
    </lineage>
</organism>
<comment type="similarity">
    <text evidence="9">Belongs to the GSP H family.</text>
</comment>
<evidence type="ECO:0000256" key="8">
    <source>
        <dbReference type="ARBA" id="ARBA00023136"/>
    </source>
</evidence>
<dbReference type="NCBIfam" id="TIGR02532">
    <property type="entry name" value="IV_pilin_GFxxxE"/>
    <property type="match status" value="1"/>
</dbReference>
<feature type="transmembrane region" description="Helical" evidence="11">
    <location>
        <begin position="12"/>
        <end position="34"/>
    </location>
</feature>
<dbReference type="GO" id="GO:0015627">
    <property type="term" value="C:type II protein secretion system complex"/>
    <property type="evidence" value="ECO:0007669"/>
    <property type="project" value="InterPro"/>
</dbReference>
<evidence type="ECO:0000313" key="13">
    <source>
        <dbReference type="EMBL" id="SIQ90863.1"/>
    </source>
</evidence>
<dbReference type="SUPFAM" id="SSF54523">
    <property type="entry name" value="Pili subunits"/>
    <property type="match status" value="1"/>
</dbReference>
<proteinExistence type="inferred from homology"/>
<evidence type="ECO:0000256" key="7">
    <source>
        <dbReference type="ARBA" id="ARBA00022989"/>
    </source>
</evidence>
<evidence type="ECO:0000256" key="2">
    <source>
        <dbReference type="ARBA" id="ARBA00021549"/>
    </source>
</evidence>
<evidence type="ECO:0000256" key="10">
    <source>
        <dbReference type="ARBA" id="ARBA00030775"/>
    </source>
</evidence>
<evidence type="ECO:0000256" key="1">
    <source>
        <dbReference type="ARBA" id="ARBA00004377"/>
    </source>
</evidence>
<reference evidence="13 14" key="1">
    <citation type="submission" date="2017-01" db="EMBL/GenBank/DDBJ databases">
        <authorList>
            <person name="Varghese N."/>
            <person name="Submissions S."/>
        </authorList>
    </citation>
    <scope>NUCLEOTIDE SEQUENCE [LARGE SCALE GENOMIC DNA]</scope>
    <source>
        <strain evidence="13 14">ATCC 35905</strain>
    </source>
</reference>
<dbReference type="GO" id="GO:0015628">
    <property type="term" value="P:protein secretion by the type II secretion system"/>
    <property type="evidence" value="ECO:0007669"/>
    <property type="project" value="InterPro"/>
</dbReference>
<evidence type="ECO:0000259" key="12">
    <source>
        <dbReference type="Pfam" id="PF12019"/>
    </source>
</evidence>
<keyword evidence="5" id="KW-0997">Cell inner membrane</keyword>
<dbReference type="Pfam" id="PF07963">
    <property type="entry name" value="N_methyl"/>
    <property type="match status" value="1"/>
</dbReference>
<keyword evidence="3" id="KW-1003">Cell membrane</keyword>
<accession>A0A8G2CL18</accession>
<name>A0A8G2CL18_ACIRU</name>
<dbReference type="Pfam" id="PF12019">
    <property type="entry name" value="GspH"/>
    <property type="match status" value="1"/>
</dbReference>
<keyword evidence="14" id="KW-1185">Reference proteome</keyword>
<evidence type="ECO:0000256" key="5">
    <source>
        <dbReference type="ARBA" id="ARBA00022519"/>
    </source>
</evidence>
<comment type="subcellular location">
    <subcellularLocation>
        <location evidence="1">Cell inner membrane</location>
        <topology evidence="1">Single-pass membrane protein</topology>
    </subcellularLocation>
</comment>
<gene>
    <name evidence="13" type="ORF">SAMN05421828_111101</name>
</gene>
<evidence type="ECO:0000256" key="6">
    <source>
        <dbReference type="ARBA" id="ARBA00022692"/>
    </source>
</evidence>
<dbReference type="Proteomes" id="UP000186308">
    <property type="component" value="Unassembled WGS sequence"/>
</dbReference>
<evidence type="ECO:0000256" key="9">
    <source>
        <dbReference type="ARBA" id="ARBA00025772"/>
    </source>
</evidence>
<comment type="caution">
    <text evidence="13">The sequence shown here is derived from an EMBL/GenBank/DDBJ whole genome shotgun (WGS) entry which is preliminary data.</text>
</comment>
<keyword evidence="4" id="KW-0488">Methylation</keyword>
<dbReference type="InterPro" id="IPR045584">
    <property type="entry name" value="Pilin-like"/>
</dbReference>
<dbReference type="InterPro" id="IPR022346">
    <property type="entry name" value="T2SS_GspH"/>
</dbReference>
<keyword evidence="8 11" id="KW-0472">Membrane</keyword>
<keyword evidence="7 11" id="KW-1133">Transmembrane helix</keyword>
<dbReference type="InterPro" id="IPR012902">
    <property type="entry name" value="N_methyl_site"/>
</dbReference>
<keyword evidence="6 11" id="KW-0812">Transmembrane</keyword>
<evidence type="ECO:0000256" key="3">
    <source>
        <dbReference type="ARBA" id="ARBA00022475"/>
    </source>
</evidence>
<feature type="domain" description="General secretion pathway GspH" evidence="12">
    <location>
        <begin position="49"/>
        <end position="129"/>
    </location>
</feature>
<dbReference type="AlphaFoldDB" id="A0A8G2CL18"/>
<dbReference type="RefSeq" id="WP_029311941.1">
    <property type="nucleotide sequence ID" value="NZ_FTNE01000011.1"/>
</dbReference>
<evidence type="ECO:0000256" key="4">
    <source>
        <dbReference type="ARBA" id="ARBA00022481"/>
    </source>
</evidence>